<dbReference type="STRING" id="180088.A0A1J8Q6R7"/>
<keyword evidence="1" id="KW-0132">Cell division</keyword>
<keyword evidence="3" id="KW-0131">Cell cycle</keyword>
<evidence type="ECO:0000313" key="9">
    <source>
        <dbReference type="Proteomes" id="UP000183567"/>
    </source>
</evidence>
<dbReference type="EMBL" id="LVVM01002405">
    <property type="protein sequence ID" value="OJA16725.1"/>
    <property type="molecule type" value="Genomic_DNA"/>
</dbReference>
<evidence type="ECO:0000259" key="6">
    <source>
        <dbReference type="SMART" id="SM00385"/>
    </source>
</evidence>
<dbReference type="Gene3D" id="1.10.472.10">
    <property type="entry name" value="Cyclin-like"/>
    <property type="match status" value="2"/>
</dbReference>
<evidence type="ECO:0000256" key="2">
    <source>
        <dbReference type="ARBA" id="ARBA00023127"/>
    </source>
</evidence>
<evidence type="ECO:0000256" key="3">
    <source>
        <dbReference type="ARBA" id="ARBA00023306"/>
    </source>
</evidence>
<feature type="region of interest" description="Disordered" evidence="5">
    <location>
        <begin position="1"/>
        <end position="91"/>
    </location>
</feature>
<feature type="domain" description="Cyclin-like" evidence="6">
    <location>
        <begin position="455"/>
        <end position="536"/>
    </location>
</feature>
<dbReference type="InterPro" id="IPR036915">
    <property type="entry name" value="Cyclin-like_sf"/>
</dbReference>
<sequence length="610" mass="68305">MSSNLPTRRVTRVTRTAVQKDNENANARPSRLIPRAKPPSTSATTATSATLQSRAMGATAASRAKIGVADEKADPALQGKRKREALGEVTTKNINKNKVSVTDAKDGKGKGKEVAAPTKETFDGVVIKAKPVSSRQPLRTLTKDPTTTTFARRTTRSAIAPEVKPLEDVKEEQVATNDDAMAVDEHPPAAEPTRRISTRRSGANTQKVIVQEVQRVQVARRTSSHFVIKAEAQDDAQDDRAYKKRRTSSDAPETDVDELAQHEAEVAAVLDADGLPEADPDGDEWDDLDAEDSEDPLMVSEYVVEIFKYMRQTEVRVLKRFAIPHKLILHPQLTTLPNPEYMASQKELAWSMRGILLDWLVQVHARFRLLPETLFLSVNIIDRFLSARVVSLAKLQLVGITCLFIASKVEEIVAPSVSHFLHCADSSYTESEILLAERYVLKTIDWNWSFPNPMHFLRHISKVDDYDIKSRTMGKYLLEVRTLEWRLLATPPSLVAAAAIWLSRLILGNDKWSANLAHYASYAESSLIPTANLMLNYILKPIRHESFYKKYAGKRFMKVSILVREWALERWEESEQVSLAEELPAIHAKNRAERERQAAAGGDEVKDEAS</sequence>
<proteinExistence type="inferred from homology"/>
<name>A0A1J8Q6R7_9AGAM</name>
<dbReference type="GO" id="GO:0044772">
    <property type="term" value="P:mitotic cell cycle phase transition"/>
    <property type="evidence" value="ECO:0007669"/>
    <property type="project" value="InterPro"/>
</dbReference>
<feature type="compositionally biased region" description="Low complexity" evidence="5">
    <location>
        <begin position="40"/>
        <end position="50"/>
    </location>
</feature>
<evidence type="ECO:0000256" key="4">
    <source>
        <dbReference type="RuleBase" id="RU000383"/>
    </source>
</evidence>
<feature type="region of interest" description="Disordered" evidence="5">
    <location>
        <begin position="590"/>
        <end position="610"/>
    </location>
</feature>
<dbReference type="CDD" id="cd20568">
    <property type="entry name" value="CYCLIN_CLBs_yeast_rpt1"/>
    <property type="match status" value="1"/>
</dbReference>
<protein>
    <submittedName>
        <fullName evidence="8">Uncharacterized protein</fullName>
    </submittedName>
</protein>
<evidence type="ECO:0000256" key="5">
    <source>
        <dbReference type="SAM" id="MobiDB-lite"/>
    </source>
</evidence>
<dbReference type="SMART" id="SM00385">
    <property type="entry name" value="CYCLIN"/>
    <property type="match status" value="2"/>
</dbReference>
<gene>
    <name evidence="8" type="ORF">AZE42_11684</name>
</gene>
<feature type="domain" description="Cyclin C-terminal" evidence="7">
    <location>
        <begin position="451"/>
        <end position="565"/>
    </location>
</feature>
<comment type="caution">
    <text evidence="8">The sequence shown here is derived from an EMBL/GenBank/DDBJ whole genome shotgun (WGS) entry which is preliminary data.</text>
</comment>
<reference evidence="8 9" key="1">
    <citation type="submission" date="2016-03" db="EMBL/GenBank/DDBJ databases">
        <title>Comparative genomics of the ectomycorrhizal sister species Rhizopogon vinicolor and Rhizopogon vesiculosus (Basidiomycota: Boletales) reveals a divergence of the mating type B locus.</title>
        <authorList>
            <person name="Mujic A.B."/>
            <person name="Kuo A."/>
            <person name="Tritt A."/>
            <person name="Lipzen A."/>
            <person name="Chen C."/>
            <person name="Johnson J."/>
            <person name="Sharma A."/>
            <person name="Barry K."/>
            <person name="Grigoriev I.V."/>
            <person name="Spatafora J.W."/>
        </authorList>
    </citation>
    <scope>NUCLEOTIDE SEQUENCE [LARGE SCALE GENOMIC DNA]</scope>
    <source>
        <strain evidence="8 9">AM-OR11-056</strain>
    </source>
</reference>
<evidence type="ECO:0000313" key="8">
    <source>
        <dbReference type="EMBL" id="OJA16725.1"/>
    </source>
</evidence>
<dbReference type="PROSITE" id="PS00292">
    <property type="entry name" value="CYCLINS"/>
    <property type="match status" value="1"/>
</dbReference>
<dbReference type="InterPro" id="IPR006671">
    <property type="entry name" value="Cyclin_N"/>
</dbReference>
<accession>A0A1J8Q6R7</accession>
<dbReference type="SMART" id="SM01332">
    <property type="entry name" value="Cyclin_C"/>
    <property type="match status" value="1"/>
</dbReference>
<dbReference type="FunFam" id="1.10.472.10:FF:000001">
    <property type="entry name" value="G2/mitotic-specific cyclin"/>
    <property type="match status" value="1"/>
</dbReference>
<feature type="region of interest" description="Disordered" evidence="5">
    <location>
        <begin position="231"/>
        <end position="256"/>
    </location>
</feature>
<dbReference type="AlphaFoldDB" id="A0A1J8Q6R7"/>
<evidence type="ECO:0000256" key="1">
    <source>
        <dbReference type="ARBA" id="ARBA00022618"/>
    </source>
</evidence>
<feature type="compositionally biased region" description="Basic and acidic residues" evidence="5">
    <location>
        <begin position="164"/>
        <end position="173"/>
    </location>
</feature>
<dbReference type="GO" id="GO:0051301">
    <property type="term" value="P:cell division"/>
    <property type="evidence" value="ECO:0007669"/>
    <property type="project" value="UniProtKB-KW"/>
</dbReference>
<dbReference type="SUPFAM" id="SSF47954">
    <property type="entry name" value="Cyclin-like"/>
    <property type="match status" value="2"/>
</dbReference>
<feature type="region of interest" description="Disordered" evidence="5">
    <location>
        <begin position="152"/>
        <end position="203"/>
    </location>
</feature>
<feature type="compositionally biased region" description="Basic and acidic residues" evidence="5">
    <location>
        <begin position="183"/>
        <end position="194"/>
    </location>
</feature>
<keyword evidence="9" id="KW-1185">Reference proteome</keyword>
<dbReference type="CDD" id="cd20512">
    <property type="entry name" value="CYCLIN_CLBs_yeast_rpt2"/>
    <property type="match status" value="1"/>
</dbReference>
<evidence type="ECO:0000259" key="7">
    <source>
        <dbReference type="SMART" id="SM01332"/>
    </source>
</evidence>
<dbReference type="InterPro" id="IPR004367">
    <property type="entry name" value="Cyclin_C-dom"/>
</dbReference>
<dbReference type="OrthoDB" id="5590282at2759"/>
<dbReference type="InterPro" id="IPR013763">
    <property type="entry name" value="Cyclin-like_dom"/>
</dbReference>
<dbReference type="Pfam" id="PF02984">
    <property type="entry name" value="Cyclin_C"/>
    <property type="match status" value="1"/>
</dbReference>
<dbReference type="InterPro" id="IPR039361">
    <property type="entry name" value="Cyclin"/>
</dbReference>
<dbReference type="Proteomes" id="UP000183567">
    <property type="component" value="Unassembled WGS sequence"/>
</dbReference>
<comment type="similarity">
    <text evidence="4">Belongs to the cyclin family.</text>
</comment>
<dbReference type="GO" id="GO:0016538">
    <property type="term" value="F:cyclin-dependent protein serine/threonine kinase regulator activity"/>
    <property type="evidence" value="ECO:0007669"/>
    <property type="project" value="InterPro"/>
</dbReference>
<dbReference type="Pfam" id="PF00134">
    <property type="entry name" value="Cyclin_N"/>
    <property type="match status" value="1"/>
</dbReference>
<organism evidence="8 9">
    <name type="scientific">Rhizopogon vesiculosus</name>
    <dbReference type="NCBI Taxonomy" id="180088"/>
    <lineage>
        <taxon>Eukaryota</taxon>
        <taxon>Fungi</taxon>
        <taxon>Dikarya</taxon>
        <taxon>Basidiomycota</taxon>
        <taxon>Agaricomycotina</taxon>
        <taxon>Agaricomycetes</taxon>
        <taxon>Agaricomycetidae</taxon>
        <taxon>Boletales</taxon>
        <taxon>Suillineae</taxon>
        <taxon>Rhizopogonaceae</taxon>
        <taxon>Rhizopogon</taxon>
    </lineage>
</organism>
<keyword evidence="2 4" id="KW-0195">Cyclin</keyword>
<feature type="domain" description="Cyclin-like" evidence="6">
    <location>
        <begin position="358"/>
        <end position="442"/>
    </location>
</feature>
<dbReference type="InterPro" id="IPR048258">
    <property type="entry name" value="Cyclins_cyclin-box"/>
</dbReference>
<dbReference type="PANTHER" id="PTHR10177">
    <property type="entry name" value="CYCLINS"/>
    <property type="match status" value="1"/>
</dbReference>